<dbReference type="OrthoDB" id="6105938at2759"/>
<keyword evidence="1" id="KW-0479">Metal-binding</keyword>
<dbReference type="Proteomes" id="UP000515152">
    <property type="component" value="Chromosome 20"/>
</dbReference>
<dbReference type="GeneTree" id="ENSGT00390000010318"/>
<dbReference type="InterPro" id="IPR013083">
    <property type="entry name" value="Znf_RING/FYVE/PHD"/>
</dbReference>
<evidence type="ECO:0000256" key="4">
    <source>
        <dbReference type="PROSITE-ProRule" id="PRU00175"/>
    </source>
</evidence>
<dbReference type="RefSeq" id="XP_031443366.1">
    <property type="nucleotide sequence ID" value="XM_031587506.2"/>
</dbReference>
<dbReference type="PROSITE" id="PS50089">
    <property type="entry name" value="ZF_RING_2"/>
    <property type="match status" value="1"/>
</dbReference>
<accession>A0A6P8GZB3</accession>
<gene>
    <name evidence="8 9" type="primary">rnf4</name>
</gene>
<dbReference type="GO" id="GO:0045944">
    <property type="term" value="P:positive regulation of transcription by RNA polymerase II"/>
    <property type="evidence" value="ECO:0007669"/>
    <property type="project" value="TreeGrafter"/>
</dbReference>
<dbReference type="InterPro" id="IPR017907">
    <property type="entry name" value="Znf_RING_CS"/>
</dbReference>
<feature type="region of interest" description="Disordered" evidence="5">
    <location>
        <begin position="56"/>
        <end position="82"/>
    </location>
</feature>
<evidence type="ECO:0000256" key="5">
    <source>
        <dbReference type="SAM" id="MobiDB-lite"/>
    </source>
</evidence>
<proteinExistence type="predicted"/>
<dbReference type="GO" id="GO:0030851">
    <property type="term" value="P:granulocyte differentiation"/>
    <property type="evidence" value="ECO:0007669"/>
    <property type="project" value="Ensembl"/>
</dbReference>
<dbReference type="InterPro" id="IPR001841">
    <property type="entry name" value="Znf_RING"/>
</dbReference>
<dbReference type="CTD" id="6047"/>
<dbReference type="PROSITE" id="PS00518">
    <property type="entry name" value="ZF_RING_1"/>
    <property type="match status" value="1"/>
</dbReference>
<feature type="domain" description="RING-type" evidence="6">
    <location>
        <begin position="87"/>
        <end position="132"/>
    </location>
</feature>
<dbReference type="InterPro" id="IPR047134">
    <property type="entry name" value="RNF4"/>
</dbReference>
<organism evidence="7 9">
    <name type="scientific">Clupea harengus</name>
    <name type="common">Atlantic herring</name>
    <dbReference type="NCBI Taxonomy" id="7950"/>
    <lineage>
        <taxon>Eukaryota</taxon>
        <taxon>Metazoa</taxon>
        <taxon>Chordata</taxon>
        <taxon>Craniata</taxon>
        <taxon>Vertebrata</taxon>
        <taxon>Euteleostomi</taxon>
        <taxon>Actinopterygii</taxon>
        <taxon>Neopterygii</taxon>
        <taxon>Teleostei</taxon>
        <taxon>Clupei</taxon>
        <taxon>Clupeiformes</taxon>
        <taxon>Clupeoidei</taxon>
        <taxon>Clupeidae</taxon>
        <taxon>Clupea</taxon>
    </lineage>
</organism>
<reference evidence="8 9" key="1">
    <citation type="submission" date="2025-04" db="UniProtKB">
        <authorList>
            <consortium name="RefSeq"/>
        </authorList>
    </citation>
    <scope>IDENTIFICATION</scope>
</reference>
<dbReference type="Pfam" id="PF13639">
    <property type="entry name" value="zf-RING_2"/>
    <property type="match status" value="1"/>
</dbReference>
<dbReference type="SUPFAM" id="SSF57850">
    <property type="entry name" value="RING/U-box"/>
    <property type="match status" value="1"/>
</dbReference>
<evidence type="ECO:0000313" key="7">
    <source>
        <dbReference type="Proteomes" id="UP000515152"/>
    </source>
</evidence>
<protein>
    <submittedName>
        <fullName evidence="8 9">RING finger protein 4</fullName>
    </submittedName>
</protein>
<evidence type="ECO:0000256" key="1">
    <source>
        <dbReference type="ARBA" id="ARBA00022723"/>
    </source>
</evidence>
<dbReference type="SMART" id="SM00184">
    <property type="entry name" value="RING"/>
    <property type="match status" value="1"/>
</dbReference>
<evidence type="ECO:0000313" key="8">
    <source>
        <dbReference type="RefSeq" id="XP_031443365.1"/>
    </source>
</evidence>
<evidence type="ECO:0000256" key="2">
    <source>
        <dbReference type="ARBA" id="ARBA00022771"/>
    </source>
</evidence>
<evidence type="ECO:0000313" key="9">
    <source>
        <dbReference type="RefSeq" id="XP_031443366.1"/>
    </source>
</evidence>
<dbReference type="KEGG" id="char:105912359"/>
<sequence>MSSEDHSDPETIDIIDSDRPDSGEVVDLTSEVAETSVVDLTNNDSVVLVDEGLQSDADDSPRAFRPRLFPSPHRNTSSRSKPGVVSCPICFDTYPEILHSGRVMVSTLCGHTFCSQCLRDSLAHAHTCPTCRKKLTHRQYHPIYI</sequence>
<dbReference type="Gene3D" id="3.30.40.10">
    <property type="entry name" value="Zinc/RING finger domain, C3HC4 (zinc finger)"/>
    <property type="match status" value="1"/>
</dbReference>
<dbReference type="PANTHER" id="PTHR23041">
    <property type="entry name" value="RING FINGER DOMAIN-CONTAINING"/>
    <property type="match status" value="1"/>
</dbReference>
<dbReference type="PANTHER" id="PTHR23041:SF78">
    <property type="entry name" value="E3 UBIQUITIN-PROTEIN LIGASE RNF4"/>
    <property type="match status" value="1"/>
</dbReference>
<dbReference type="RefSeq" id="XP_031443365.1">
    <property type="nucleotide sequence ID" value="XM_031587505.2"/>
</dbReference>
<dbReference type="GeneID" id="105912359"/>
<feature type="region of interest" description="Disordered" evidence="5">
    <location>
        <begin position="1"/>
        <end position="24"/>
    </location>
</feature>
<dbReference type="AlphaFoldDB" id="A0A6P8GZB3"/>
<name>A0A6P8GZB3_CLUHA</name>
<evidence type="ECO:0000259" key="6">
    <source>
        <dbReference type="PROSITE" id="PS50089"/>
    </source>
</evidence>
<dbReference type="GO" id="GO:0008270">
    <property type="term" value="F:zinc ion binding"/>
    <property type="evidence" value="ECO:0007669"/>
    <property type="project" value="UniProtKB-KW"/>
</dbReference>
<keyword evidence="7" id="KW-1185">Reference proteome</keyword>
<keyword evidence="2 4" id="KW-0863">Zinc-finger</keyword>
<evidence type="ECO:0000256" key="3">
    <source>
        <dbReference type="ARBA" id="ARBA00022833"/>
    </source>
</evidence>
<keyword evidence="3" id="KW-0862">Zinc</keyword>